<reference evidence="3" key="2">
    <citation type="submission" date="2015-01" db="EMBL/GenBank/DDBJ databases">
        <title>Evolutionary Origins and Diversification of the Mycorrhizal Mutualists.</title>
        <authorList>
            <consortium name="DOE Joint Genome Institute"/>
            <consortium name="Mycorrhizal Genomics Consortium"/>
            <person name="Kohler A."/>
            <person name="Kuo A."/>
            <person name="Nagy L.G."/>
            <person name="Floudas D."/>
            <person name="Copeland A."/>
            <person name="Barry K.W."/>
            <person name="Cichocki N."/>
            <person name="Veneault-Fourrey C."/>
            <person name="LaButti K."/>
            <person name="Lindquist E.A."/>
            <person name="Lipzen A."/>
            <person name="Lundell T."/>
            <person name="Morin E."/>
            <person name="Murat C."/>
            <person name="Riley R."/>
            <person name="Ohm R."/>
            <person name="Sun H."/>
            <person name="Tunlid A."/>
            <person name="Henrissat B."/>
            <person name="Grigoriev I.V."/>
            <person name="Hibbett D.S."/>
            <person name="Martin F."/>
        </authorList>
    </citation>
    <scope>NUCLEOTIDE SEQUENCE [LARGE SCALE GENOMIC DNA]</scope>
    <source>
        <strain evidence="3">441</strain>
    </source>
</reference>
<evidence type="ECO:0000256" key="1">
    <source>
        <dbReference type="SAM" id="MobiDB-lite"/>
    </source>
</evidence>
<sequence>MCSTEMPTNRSRLRARSPIPINSSDVLVLCRISESTMPLCGLPLYSTNHESPQAPHKRDMFRERTSGHQSREISTRMTTMHNNGRSRFAEIVVGADDGKTYFALKRLGRISLAQMIKRHV</sequence>
<evidence type="ECO:0000313" key="3">
    <source>
        <dbReference type="Proteomes" id="UP000054018"/>
    </source>
</evidence>
<keyword evidence="3" id="KW-1185">Reference proteome</keyword>
<organism evidence="2 3">
    <name type="scientific">Pisolithus microcarpus 441</name>
    <dbReference type="NCBI Taxonomy" id="765257"/>
    <lineage>
        <taxon>Eukaryota</taxon>
        <taxon>Fungi</taxon>
        <taxon>Dikarya</taxon>
        <taxon>Basidiomycota</taxon>
        <taxon>Agaricomycotina</taxon>
        <taxon>Agaricomycetes</taxon>
        <taxon>Agaricomycetidae</taxon>
        <taxon>Boletales</taxon>
        <taxon>Sclerodermatineae</taxon>
        <taxon>Pisolithaceae</taxon>
        <taxon>Pisolithus</taxon>
    </lineage>
</organism>
<dbReference type="Proteomes" id="UP000054018">
    <property type="component" value="Unassembled WGS sequence"/>
</dbReference>
<accession>A0A0C9YL77</accession>
<evidence type="ECO:0000313" key="2">
    <source>
        <dbReference type="EMBL" id="KIK11057.1"/>
    </source>
</evidence>
<feature type="compositionally biased region" description="Basic and acidic residues" evidence="1">
    <location>
        <begin position="56"/>
        <end position="74"/>
    </location>
</feature>
<gene>
    <name evidence="2" type="ORF">PISMIDRAFT_536505</name>
</gene>
<dbReference type="EMBL" id="KN834317">
    <property type="protein sequence ID" value="KIK11057.1"/>
    <property type="molecule type" value="Genomic_DNA"/>
</dbReference>
<dbReference type="AlphaFoldDB" id="A0A0C9YL77"/>
<reference evidence="2 3" key="1">
    <citation type="submission" date="2014-04" db="EMBL/GenBank/DDBJ databases">
        <authorList>
            <consortium name="DOE Joint Genome Institute"/>
            <person name="Kuo A."/>
            <person name="Kohler A."/>
            <person name="Costa M.D."/>
            <person name="Nagy L.G."/>
            <person name="Floudas D."/>
            <person name="Copeland A."/>
            <person name="Barry K.W."/>
            <person name="Cichocki N."/>
            <person name="Veneault-Fourrey C."/>
            <person name="LaButti K."/>
            <person name="Lindquist E.A."/>
            <person name="Lipzen A."/>
            <person name="Lundell T."/>
            <person name="Morin E."/>
            <person name="Murat C."/>
            <person name="Sun H."/>
            <person name="Tunlid A."/>
            <person name="Henrissat B."/>
            <person name="Grigoriev I.V."/>
            <person name="Hibbett D.S."/>
            <person name="Martin F."/>
            <person name="Nordberg H.P."/>
            <person name="Cantor M.N."/>
            <person name="Hua S.X."/>
        </authorList>
    </citation>
    <scope>NUCLEOTIDE SEQUENCE [LARGE SCALE GENOMIC DNA]</scope>
    <source>
        <strain evidence="2 3">441</strain>
    </source>
</reference>
<feature type="region of interest" description="Disordered" evidence="1">
    <location>
        <begin position="49"/>
        <end position="81"/>
    </location>
</feature>
<name>A0A0C9YL77_9AGAM</name>
<protein>
    <submittedName>
        <fullName evidence="2">Uncharacterized protein</fullName>
    </submittedName>
</protein>
<dbReference type="HOGENOM" id="CLU_2050563_0_0_1"/>
<proteinExistence type="predicted"/>